<dbReference type="EMBL" id="FNCY01000005">
    <property type="protein sequence ID" value="SDH34920.1"/>
    <property type="molecule type" value="Genomic_DNA"/>
</dbReference>
<dbReference type="CDD" id="cd03049">
    <property type="entry name" value="GST_N_3"/>
    <property type="match status" value="1"/>
</dbReference>
<evidence type="ECO:0000259" key="1">
    <source>
        <dbReference type="PROSITE" id="PS50404"/>
    </source>
</evidence>
<organism evidence="3 4">
    <name type="scientific">Propionivibrio dicarboxylicus</name>
    <dbReference type="NCBI Taxonomy" id="83767"/>
    <lineage>
        <taxon>Bacteria</taxon>
        <taxon>Pseudomonadati</taxon>
        <taxon>Pseudomonadota</taxon>
        <taxon>Betaproteobacteria</taxon>
        <taxon>Rhodocyclales</taxon>
        <taxon>Rhodocyclaceae</taxon>
        <taxon>Propionivibrio</taxon>
    </lineage>
</organism>
<dbReference type="PANTHER" id="PTHR44051:SF8">
    <property type="entry name" value="GLUTATHIONE S-TRANSFERASE GSTA"/>
    <property type="match status" value="1"/>
</dbReference>
<dbReference type="SFLD" id="SFLDG00358">
    <property type="entry name" value="Main_(cytGST)"/>
    <property type="match status" value="1"/>
</dbReference>
<proteinExistence type="predicted"/>
<gene>
    <name evidence="3" type="ORF">SAMN05660652_01559</name>
</gene>
<accession>A0A1G8BQJ5</accession>
<keyword evidence="3" id="KW-0808">Transferase</keyword>
<dbReference type="PROSITE" id="PS50405">
    <property type="entry name" value="GST_CTER"/>
    <property type="match status" value="1"/>
</dbReference>
<evidence type="ECO:0000259" key="2">
    <source>
        <dbReference type="PROSITE" id="PS50405"/>
    </source>
</evidence>
<dbReference type="STRING" id="83767.SAMN05660652_01559"/>
<evidence type="ECO:0000313" key="3">
    <source>
        <dbReference type="EMBL" id="SDH34920.1"/>
    </source>
</evidence>
<dbReference type="InterPro" id="IPR004045">
    <property type="entry name" value="Glutathione_S-Trfase_N"/>
</dbReference>
<feature type="domain" description="GST N-terminal" evidence="1">
    <location>
        <begin position="7"/>
        <end position="86"/>
    </location>
</feature>
<dbReference type="SFLD" id="SFLDS00019">
    <property type="entry name" value="Glutathione_Transferase_(cytos"/>
    <property type="match status" value="1"/>
</dbReference>
<dbReference type="Gene3D" id="1.20.1050.10">
    <property type="match status" value="1"/>
</dbReference>
<dbReference type="InterPro" id="IPR036249">
    <property type="entry name" value="Thioredoxin-like_sf"/>
</dbReference>
<reference evidence="3 4" key="1">
    <citation type="submission" date="2016-10" db="EMBL/GenBank/DDBJ databases">
        <authorList>
            <person name="de Groot N.N."/>
        </authorList>
    </citation>
    <scope>NUCLEOTIDE SEQUENCE [LARGE SCALE GENOMIC DNA]</scope>
    <source>
        <strain evidence="3 4">DSM 5885</strain>
    </source>
</reference>
<dbReference type="NCBIfam" id="NF007682">
    <property type="entry name" value="PRK10357.1"/>
    <property type="match status" value="1"/>
</dbReference>
<keyword evidence="4" id="KW-1185">Reference proteome</keyword>
<dbReference type="GO" id="GO:0016740">
    <property type="term" value="F:transferase activity"/>
    <property type="evidence" value="ECO:0007669"/>
    <property type="project" value="UniProtKB-KW"/>
</dbReference>
<dbReference type="CDD" id="cd03205">
    <property type="entry name" value="GST_C_6"/>
    <property type="match status" value="1"/>
</dbReference>
<dbReference type="Gene3D" id="3.40.30.10">
    <property type="entry name" value="Glutaredoxin"/>
    <property type="match status" value="1"/>
</dbReference>
<sequence>MITPAKKQMKLIGSLTSPYVRKVRVVLAEKKIEYEFAIDSPWNADSNVPNVNPLGKIPVLVLDDSTVLFDSRVIVEYIDSVAPNNKLMPESNRERTEVKRWGAVADGICDSAALIFLERKRPAMQQNPEWIDRQIDKIRRSLDFMSTELGENAFCMGNHFTLADVGVGCALGYLLLRFQEIDWRESHANLARLYDKLMQRPAFAETIPQV</sequence>
<dbReference type="Pfam" id="PF13409">
    <property type="entry name" value="GST_N_2"/>
    <property type="match status" value="1"/>
</dbReference>
<dbReference type="Pfam" id="PF13410">
    <property type="entry name" value="GST_C_2"/>
    <property type="match status" value="1"/>
</dbReference>
<feature type="domain" description="GST C-terminal" evidence="2">
    <location>
        <begin position="91"/>
        <end position="210"/>
    </location>
</feature>
<dbReference type="InterPro" id="IPR036282">
    <property type="entry name" value="Glutathione-S-Trfase_C_sf"/>
</dbReference>
<dbReference type="AlphaFoldDB" id="A0A1G8BQJ5"/>
<protein>
    <submittedName>
        <fullName evidence="3">Glutathione S-transferase</fullName>
    </submittedName>
</protein>
<dbReference type="InterPro" id="IPR040079">
    <property type="entry name" value="Glutathione_S-Trfase"/>
</dbReference>
<dbReference type="PROSITE" id="PS50404">
    <property type="entry name" value="GST_NTER"/>
    <property type="match status" value="1"/>
</dbReference>
<name>A0A1G8BQJ5_9RHOO</name>
<evidence type="ECO:0000313" key="4">
    <source>
        <dbReference type="Proteomes" id="UP000198607"/>
    </source>
</evidence>
<dbReference type="PANTHER" id="PTHR44051">
    <property type="entry name" value="GLUTATHIONE S-TRANSFERASE-RELATED"/>
    <property type="match status" value="1"/>
</dbReference>
<dbReference type="InterPro" id="IPR010987">
    <property type="entry name" value="Glutathione-S-Trfase_C-like"/>
</dbReference>
<dbReference type="SUPFAM" id="SSF52833">
    <property type="entry name" value="Thioredoxin-like"/>
    <property type="match status" value="1"/>
</dbReference>
<dbReference type="SUPFAM" id="SSF47616">
    <property type="entry name" value="GST C-terminal domain-like"/>
    <property type="match status" value="1"/>
</dbReference>
<dbReference type="Proteomes" id="UP000198607">
    <property type="component" value="Unassembled WGS sequence"/>
</dbReference>